<dbReference type="RefSeq" id="XP_020912958.1">
    <property type="nucleotide sequence ID" value="XM_021057299.1"/>
</dbReference>
<keyword evidence="1" id="KW-0802">TPR repeat</keyword>
<dbReference type="InterPro" id="IPR019734">
    <property type="entry name" value="TPR_rpt"/>
</dbReference>
<dbReference type="EnsemblMetazoa" id="XM_021057299.1">
    <property type="protein sequence ID" value="XP_020912958.1"/>
    <property type="gene ID" value="LOC114574182"/>
</dbReference>
<dbReference type="PANTHER" id="PTHR10098:SF108">
    <property type="entry name" value="TETRATRICOPEPTIDE REPEAT PROTEIN 28"/>
    <property type="match status" value="1"/>
</dbReference>
<dbReference type="OrthoDB" id="5986588at2759"/>
<protein>
    <recommendedName>
        <fullName evidence="4">Tetratricopeptide repeat protein</fullName>
    </recommendedName>
</protein>
<evidence type="ECO:0000313" key="3">
    <source>
        <dbReference type="Proteomes" id="UP000887567"/>
    </source>
</evidence>
<dbReference type="GeneID" id="114574182"/>
<evidence type="ECO:0008006" key="4">
    <source>
        <dbReference type="Google" id="ProtNLM"/>
    </source>
</evidence>
<dbReference type="SUPFAM" id="SSF48452">
    <property type="entry name" value="TPR-like"/>
    <property type="match status" value="1"/>
</dbReference>
<dbReference type="Proteomes" id="UP000887567">
    <property type="component" value="Unplaced"/>
</dbReference>
<reference evidence="2" key="1">
    <citation type="submission" date="2022-11" db="UniProtKB">
        <authorList>
            <consortium name="EnsemblMetazoa"/>
        </authorList>
    </citation>
    <scope>IDENTIFICATION</scope>
</reference>
<evidence type="ECO:0000256" key="1">
    <source>
        <dbReference type="PROSITE-ProRule" id="PRU00339"/>
    </source>
</evidence>
<dbReference type="PROSITE" id="PS50293">
    <property type="entry name" value="TPR_REGION"/>
    <property type="match status" value="1"/>
</dbReference>
<dbReference type="Pfam" id="PF13424">
    <property type="entry name" value="TPR_12"/>
    <property type="match status" value="1"/>
</dbReference>
<dbReference type="SMART" id="SM00028">
    <property type="entry name" value="TPR"/>
    <property type="match status" value="2"/>
</dbReference>
<sequence length="202" mass="23127">MDVRISKLFIRFCVSYAYHRGDLNLTRTKRRELISLLDECLTMAFFLNDSETLRLIYSALDRLDHRISAKITNNFQNFHGLITAGKGNHALEMYANLHSGNAYYSLGEYHKAIENYEKTLAIAKEISDRQVEGAAYGNLGVVYQSFGEYHKAIEYYEKGLSIAKEIGDRKGERTAYGNLGIAFNSLGEYHKLKRKQQANYTT</sequence>
<organism evidence="2 3">
    <name type="scientific">Exaiptasia diaphana</name>
    <name type="common">Tropical sea anemone</name>
    <name type="synonym">Aiptasia pulchella</name>
    <dbReference type="NCBI Taxonomy" id="2652724"/>
    <lineage>
        <taxon>Eukaryota</taxon>
        <taxon>Metazoa</taxon>
        <taxon>Cnidaria</taxon>
        <taxon>Anthozoa</taxon>
        <taxon>Hexacorallia</taxon>
        <taxon>Actiniaria</taxon>
        <taxon>Aiptasiidae</taxon>
        <taxon>Exaiptasia</taxon>
    </lineage>
</organism>
<keyword evidence="3" id="KW-1185">Reference proteome</keyword>
<feature type="repeat" description="TPR" evidence="1">
    <location>
        <begin position="133"/>
        <end position="166"/>
    </location>
</feature>
<name>A0A913Y289_EXADI</name>
<dbReference type="OMA" id="MDVRISK"/>
<proteinExistence type="predicted"/>
<dbReference type="PANTHER" id="PTHR10098">
    <property type="entry name" value="RAPSYN-RELATED"/>
    <property type="match status" value="1"/>
</dbReference>
<accession>A0A913Y289</accession>
<dbReference type="InterPro" id="IPR011990">
    <property type="entry name" value="TPR-like_helical_dom_sf"/>
</dbReference>
<dbReference type="KEGG" id="epa:114574182"/>
<dbReference type="AlphaFoldDB" id="A0A913Y289"/>
<evidence type="ECO:0000313" key="2">
    <source>
        <dbReference type="EnsemblMetazoa" id="XP_020912958.1"/>
    </source>
</evidence>
<dbReference type="PROSITE" id="PS50005">
    <property type="entry name" value="TPR"/>
    <property type="match status" value="2"/>
</dbReference>
<dbReference type="Gene3D" id="1.25.40.10">
    <property type="entry name" value="Tetratricopeptide repeat domain"/>
    <property type="match status" value="1"/>
</dbReference>
<feature type="repeat" description="TPR" evidence="1">
    <location>
        <begin position="93"/>
        <end position="126"/>
    </location>
</feature>